<dbReference type="EMBL" id="CM047745">
    <property type="protein sequence ID" value="KAJ0024184.1"/>
    <property type="molecule type" value="Genomic_DNA"/>
</dbReference>
<evidence type="ECO:0000313" key="1">
    <source>
        <dbReference type="EMBL" id="KAJ0024184.1"/>
    </source>
</evidence>
<comment type="caution">
    <text evidence="1">The sequence shown here is derived from an EMBL/GenBank/DDBJ whole genome shotgun (WGS) entry which is preliminary data.</text>
</comment>
<accession>A0ACC0XS86</accession>
<proteinExistence type="predicted"/>
<organism evidence="1 2">
    <name type="scientific">Pistacia integerrima</name>
    <dbReference type="NCBI Taxonomy" id="434235"/>
    <lineage>
        <taxon>Eukaryota</taxon>
        <taxon>Viridiplantae</taxon>
        <taxon>Streptophyta</taxon>
        <taxon>Embryophyta</taxon>
        <taxon>Tracheophyta</taxon>
        <taxon>Spermatophyta</taxon>
        <taxon>Magnoliopsida</taxon>
        <taxon>eudicotyledons</taxon>
        <taxon>Gunneridae</taxon>
        <taxon>Pentapetalae</taxon>
        <taxon>rosids</taxon>
        <taxon>malvids</taxon>
        <taxon>Sapindales</taxon>
        <taxon>Anacardiaceae</taxon>
        <taxon>Pistacia</taxon>
    </lineage>
</organism>
<evidence type="ECO:0000313" key="2">
    <source>
        <dbReference type="Proteomes" id="UP001163603"/>
    </source>
</evidence>
<gene>
    <name evidence="1" type="ORF">Pint_07203</name>
</gene>
<sequence length="335" mass="37884">MSQNPKASPNLPWIPRLLMTFLAFLVDLTRRPNITVNRRLFNLFDFKAPASKKPNNGVATSDIKVDPSRNLWFRLYTPETHGGGGGACMPVVLYFHGGGFCYLAANSFSFDRYCRRLARELRAVIVSVNYRLAPEHRHPCQREDGVDVLKFIDETNIENLPAYANLKQCFIAGDSAGGNLAHQVTLGAIEKKFRKLKIVGLIAIQPLLGGEERTESEIRLQKSTLMPMHRTDWMWKAFLPQDSNRDHPATNIFGPNSVDISGLNFPATMVVVGGFDPLQDWQRRYYDGLKKSGKEAYLIEYPNCGHSFYVHTQIPESSLLIEEMKNFIGLQSAYQ</sequence>
<protein>
    <submittedName>
        <fullName evidence="1">Uncharacterized protein</fullName>
    </submittedName>
</protein>
<dbReference type="Proteomes" id="UP001163603">
    <property type="component" value="Chromosome 10"/>
</dbReference>
<name>A0ACC0XS86_9ROSI</name>
<reference evidence="2" key="1">
    <citation type="journal article" date="2023" name="G3 (Bethesda)">
        <title>Genome assembly and association tests identify interacting loci associated with vigor, precocity, and sex in interspecific pistachio rootstocks.</title>
        <authorList>
            <person name="Palmer W."/>
            <person name="Jacygrad E."/>
            <person name="Sagayaradj S."/>
            <person name="Cavanaugh K."/>
            <person name="Han R."/>
            <person name="Bertier L."/>
            <person name="Beede B."/>
            <person name="Kafkas S."/>
            <person name="Golino D."/>
            <person name="Preece J."/>
            <person name="Michelmore R."/>
        </authorList>
    </citation>
    <scope>NUCLEOTIDE SEQUENCE [LARGE SCALE GENOMIC DNA]</scope>
</reference>
<keyword evidence="2" id="KW-1185">Reference proteome</keyword>